<keyword evidence="2" id="KW-1185">Reference proteome</keyword>
<dbReference type="PROSITE" id="PS51257">
    <property type="entry name" value="PROKAR_LIPOPROTEIN"/>
    <property type="match status" value="1"/>
</dbReference>
<comment type="caution">
    <text evidence="1">The sequence shown here is derived from an EMBL/GenBank/DDBJ whole genome shotgun (WGS) entry which is preliminary data.</text>
</comment>
<dbReference type="RefSeq" id="WP_254740317.1">
    <property type="nucleotide sequence ID" value="NZ_JANCLU010000006.1"/>
</dbReference>
<dbReference type="EMBL" id="JANCLU010000006">
    <property type="protein sequence ID" value="MCP8938410.1"/>
    <property type="molecule type" value="Genomic_DNA"/>
</dbReference>
<sequence length="159" mass="16803">MPGARGMLRIGVGAILIAGLAGCASEERVLGVPALAPTAPPKITTEQLVGRWGVGAYHRDTDRDRTLPQAKAACSNAYVVTKGENGGVMMHVADSADLFELKVKVSADGRTFIGPDGPPGDQWDREVLSYDQSVLTTIFTDPEVAGRYGTTVFVRCAGR</sequence>
<evidence type="ECO:0008006" key="3">
    <source>
        <dbReference type="Google" id="ProtNLM"/>
    </source>
</evidence>
<name>A0ABT1LA86_9HYPH</name>
<accession>A0ABT1LA86</accession>
<evidence type="ECO:0000313" key="2">
    <source>
        <dbReference type="Proteomes" id="UP001205890"/>
    </source>
</evidence>
<gene>
    <name evidence="1" type="ORF">NK718_07770</name>
</gene>
<evidence type="ECO:0000313" key="1">
    <source>
        <dbReference type="EMBL" id="MCP8938410.1"/>
    </source>
</evidence>
<protein>
    <recommendedName>
        <fullName evidence="3">Lipoprotein</fullName>
    </recommendedName>
</protein>
<reference evidence="1 2" key="1">
    <citation type="submission" date="2022-07" db="EMBL/GenBank/DDBJ databases">
        <authorList>
            <person name="Li W.-J."/>
            <person name="Deng Q.-Q."/>
        </authorList>
    </citation>
    <scope>NUCLEOTIDE SEQUENCE [LARGE SCALE GENOMIC DNA]</scope>
    <source>
        <strain evidence="1 2">SYSU M60028</strain>
    </source>
</reference>
<organism evidence="1 2">
    <name type="scientific">Alsobacter ponti</name>
    <dbReference type="NCBI Taxonomy" id="2962936"/>
    <lineage>
        <taxon>Bacteria</taxon>
        <taxon>Pseudomonadati</taxon>
        <taxon>Pseudomonadota</taxon>
        <taxon>Alphaproteobacteria</taxon>
        <taxon>Hyphomicrobiales</taxon>
        <taxon>Alsobacteraceae</taxon>
        <taxon>Alsobacter</taxon>
    </lineage>
</organism>
<proteinExistence type="predicted"/>
<dbReference type="Proteomes" id="UP001205890">
    <property type="component" value="Unassembled WGS sequence"/>
</dbReference>